<dbReference type="Proteomes" id="UP001206067">
    <property type="component" value="Unassembled WGS sequence"/>
</dbReference>
<protein>
    <submittedName>
        <fullName evidence="1">Uncharacterized protein</fullName>
    </submittedName>
</protein>
<organism evidence="1 2">
    <name type="scientific">Parerythrobacter lacustris</name>
    <dbReference type="NCBI Taxonomy" id="2969984"/>
    <lineage>
        <taxon>Bacteria</taxon>
        <taxon>Pseudomonadati</taxon>
        <taxon>Pseudomonadota</taxon>
        <taxon>Alphaproteobacteria</taxon>
        <taxon>Sphingomonadales</taxon>
        <taxon>Erythrobacteraceae</taxon>
        <taxon>Parerythrobacter</taxon>
    </lineage>
</organism>
<evidence type="ECO:0000313" key="2">
    <source>
        <dbReference type="Proteomes" id="UP001206067"/>
    </source>
</evidence>
<proteinExistence type="predicted"/>
<sequence length="209" mass="22968">MTIEVNAAGDARLHITGKSDYFLIRNGEVYTVSRGIDGPYAEKLDDLEAVIANAGQAGGISLELLEQFPKIDLVDMGMVKVGKWKGQGYAQREYDDEVGRPELVLSDDVGLDSIGKAFARLANGRFGTLRALTLTSLFGGFGFYDAKVRDLLNTGTPIRINALELSEVSSDAIDPARFELPDRVLTQEEIRQQNQPFDWAPAFDRQPQG</sequence>
<dbReference type="RefSeq" id="WP_257594303.1">
    <property type="nucleotide sequence ID" value="NZ_JANKHH010000001.1"/>
</dbReference>
<evidence type="ECO:0000313" key="1">
    <source>
        <dbReference type="EMBL" id="MCR2832539.1"/>
    </source>
</evidence>
<dbReference type="EMBL" id="JANKHH010000001">
    <property type="protein sequence ID" value="MCR2832539.1"/>
    <property type="molecule type" value="Genomic_DNA"/>
</dbReference>
<reference evidence="1 2" key="1">
    <citation type="submission" date="2022-08" db="EMBL/GenBank/DDBJ databases">
        <title>Polyphasic taxonomy analysis of Qipengyuania sp.RS5-5.</title>
        <authorList>
            <person name="Xamxidin M."/>
            <person name="Wu M."/>
        </authorList>
    </citation>
    <scope>NUCLEOTIDE SEQUENCE [LARGE SCALE GENOMIC DNA]</scope>
    <source>
        <strain evidence="1 2">RS5-5</strain>
    </source>
</reference>
<accession>A0ABT1XLJ8</accession>
<comment type="caution">
    <text evidence="1">The sequence shown here is derived from an EMBL/GenBank/DDBJ whole genome shotgun (WGS) entry which is preliminary data.</text>
</comment>
<keyword evidence="2" id="KW-1185">Reference proteome</keyword>
<name>A0ABT1XLJ8_9SPHN</name>
<gene>
    <name evidence="1" type="ORF">NSO95_01150</name>
</gene>